<protein>
    <submittedName>
        <fullName evidence="3">Probable chemoreceptor glutamine deamidase CheD 2</fullName>
    </submittedName>
</protein>
<dbReference type="CDD" id="cd16352">
    <property type="entry name" value="CheD"/>
    <property type="match status" value="1"/>
</dbReference>
<dbReference type="InterPro" id="IPR005659">
    <property type="entry name" value="Chemorcpt_Glu_NH3ase_CheD"/>
</dbReference>
<evidence type="ECO:0000256" key="2">
    <source>
        <dbReference type="ARBA" id="ARBA00022801"/>
    </source>
</evidence>
<dbReference type="GO" id="GO:0006935">
    <property type="term" value="P:chemotaxis"/>
    <property type="evidence" value="ECO:0007669"/>
    <property type="project" value="UniProtKB-KW"/>
</dbReference>
<reference evidence="3" key="1">
    <citation type="journal article" date="2015" name="PeerJ">
        <title>First genomic representation of candidate bacterial phylum KSB3 points to enhanced environmental sensing as a trigger of wastewater bulking.</title>
        <authorList>
            <person name="Sekiguchi Y."/>
            <person name="Ohashi A."/>
            <person name="Parks D.H."/>
            <person name="Yamauchi T."/>
            <person name="Tyson G.W."/>
            <person name="Hugenholtz P."/>
        </authorList>
    </citation>
    <scope>NUCLEOTIDE SEQUENCE [LARGE SCALE GENOMIC DNA]</scope>
</reference>
<dbReference type="AlphaFoldDB" id="A0A081BX13"/>
<dbReference type="SUPFAM" id="SSF64438">
    <property type="entry name" value="CNF1/YfiH-like putative cysteine hydrolases"/>
    <property type="match status" value="1"/>
</dbReference>
<dbReference type="EMBL" id="DF820465">
    <property type="protein sequence ID" value="GAK56868.1"/>
    <property type="molecule type" value="Genomic_DNA"/>
</dbReference>
<accession>A0A081BX13</accession>
<dbReference type="Pfam" id="PF03975">
    <property type="entry name" value="CheD"/>
    <property type="match status" value="1"/>
</dbReference>
<dbReference type="HOGENOM" id="CLU_087854_1_0_0"/>
<evidence type="ECO:0000313" key="3">
    <source>
        <dbReference type="EMBL" id="GAK56868.1"/>
    </source>
</evidence>
<dbReference type="PANTHER" id="PTHR35147">
    <property type="entry name" value="CHEMORECEPTOR GLUTAMINE DEAMIDASE CHED-RELATED"/>
    <property type="match status" value="1"/>
</dbReference>
<dbReference type="Gene3D" id="3.30.1330.200">
    <property type="match status" value="1"/>
</dbReference>
<dbReference type="InterPro" id="IPR038592">
    <property type="entry name" value="CheD-like_sf"/>
</dbReference>
<proteinExistence type="predicted"/>
<organism evidence="3">
    <name type="scientific">Vecturithrix granuli</name>
    <dbReference type="NCBI Taxonomy" id="1499967"/>
    <lineage>
        <taxon>Bacteria</taxon>
        <taxon>Candidatus Moduliflexota</taxon>
        <taxon>Candidatus Vecturitrichia</taxon>
        <taxon>Candidatus Vecturitrichales</taxon>
        <taxon>Candidatus Vecturitrichaceae</taxon>
        <taxon>Candidatus Vecturithrix</taxon>
    </lineage>
</organism>
<name>A0A081BX13_VECG1</name>
<evidence type="ECO:0000313" key="4">
    <source>
        <dbReference type="Proteomes" id="UP000030661"/>
    </source>
</evidence>
<dbReference type="Proteomes" id="UP000030661">
    <property type="component" value="Unassembled WGS sequence"/>
</dbReference>
<dbReference type="InterPro" id="IPR011324">
    <property type="entry name" value="Cytotoxic_necrot_fac-like_cat"/>
</dbReference>
<keyword evidence="4" id="KW-1185">Reference proteome</keyword>
<keyword evidence="1" id="KW-0145">Chemotaxis</keyword>
<dbReference type="eggNOG" id="COG1871">
    <property type="taxonomic scope" value="Bacteria"/>
</dbReference>
<dbReference type="GO" id="GO:0050568">
    <property type="term" value="F:protein-glutamine glutaminase activity"/>
    <property type="evidence" value="ECO:0007669"/>
    <property type="project" value="InterPro"/>
</dbReference>
<dbReference type="PANTHER" id="PTHR35147:SF1">
    <property type="entry name" value="CHEMORECEPTOR GLUTAMINE DEAMIDASE CHED-RELATED"/>
    <property type="match status" value="1"/>
</dbReference>
<keyword evidence="2" id="KW-0378">Hydrolase</keyword>
<sequence>MTDKSTEVWTILGSCLAIIFYNPRLQLGAIAHAQLAEKCLYEGNCLQKCSDYCPGPCYHETLNSNPYKYVSCSIRSMLELFVQHGILSHEIDVQLFGGASILPLIHPVKSVGQQNIEIAHKMLEQYHLHVTNEDIGGTSGRTLYFYSDTGKVFLKPHRRLALNPRTSGPTVSNMAITL</sequence>
<evidence type="ECO:0000256" key="1">
    <source>
        <dbReference type="ARBA" id="ARBA00022500"/>
    </source>
</evidence>
<gene>
    <name evidence="3" type="ORF">U27_03832</name>
</gene>
<dbReference type="STRING" id="1499967.U27_03832"/>
<keyword evidence="3" id="KW-0675">Receptor</keyword>